<dbReference type="AlphaFoldDB" id="A0A228I8Y0"/>
<dbReference type="EMBL" id="NKFA01000012">
    <property type="protein sequence ID" value="OXI38662.1"/>
    <property type="molecule type" value="Genomic_DNA"/>
</dbReference>
<evidence type="ECO:0000313" key="2">
    <source>
        <dbReference type="EMBL" id="OXI38662.1"/>
    </source>
</evidence>
<dbReference type="Proteomes" id="UP000214600">
    <property type="component" value="Unassembled WGS sequence"/>
</dbReference>
<sequence length="62" mass="7191">MRQATLIGPLPNRIPSPEQSDRRRPVRRVAIVYHRRFPICLIALRSSARLPAYDPRNAPRFA</sequence>
<evidence type="ECO:0000313" key="3">
    <source>
        <dbReference type="Proteomes" id="UP000214600"/>
    </source>
</evidence>
<gene>
    <name evidence="2" type="ORF">CFB84_27515</name>
</gene>
<reference evidence="3" key="1">
    <citation type="submission" date="2017-06" db="EMBL/GenBank/DDBJ databases">
        <authorList>
            <person name="LiPuma J."/>
            <person name="Spilker T."/>
        </authorList>
    </citation>
    <scope>NUCLEOTIDE SEQUENCE [LARGE SCALE GENOMIC DNA]</scope>
    <source>
        <strain evidence="3">AU17325</strain>
    </source>
</reference>
<reference evidence="2 3" key="2">
    <citation type="submission" date="2017-08" db="EMBL/GenBank/DDBJ databases">
        <title>WGS of novel Burkholderia cepaca complex species.</title>
        <authorList>
            <person name="Lipuma J."/>
            <person name="Spilker T."/>
        </authorList>
    </citation>
    <scope>NUCLEOTIDE SEQUENCE [LARGE SCALE GENOMIC DNA]</scope>
    <source>
        <strain evidence="2 3">AU17325</strain>
    </source>
</reference>
<name>A0A228I8Y0_9BURK</name>
<protein>
    <submittedName>
        <fullName evidence="2">Uncharacterized protein</fullName>
    </submittedName>
</protein>
<accession>A0A228I8Y0</accession>
<comment type="caution">
    <text evidence="2">The sequence shown here is derived from an EMBL/GenBank/DDBJ whole genome shotgun (WGS) entry which is preliminary data.</text>
</comment>
<organism evidence="2 3">
    <name type="scientific">Burkholderia aenigmatica</name>
    <dbReference type="NCBI Taxonomy" id="2015348"/>
    <lineage>
        <taxon>Bacteria</taxon>
        <taxon>Pseudomonadati</taxon>
        <taxon>Pseudomonadota</taxon>
        <taxon>Betaproteobacteria</taxon>
        <taxon>Burkholderiales</taxon>
        <taxon>Burkholderiaceae</taxon>
        <taxon>Burkholderia</taxon>
        <taxon>Burkholderia cepacia complex</taxon>
    </lineage>
</organism>
<feature type="region of interest" description="Disordered" evidence="1">
    <location>
        <begin position="1"/>
        <end position="22"/>
    </location>
</feature>
<evidence type="ECO:0000256" key="1">
    <source>
        <dbReference type="SAM" id="MobiDB-lite"/>
    </source>
</evidence>
<proteinExistence type="predicted"/>